<comment type="caution">
    <text evidence="2">The sequence shown here is derived from an EMBL/GenBank/DDBJ whole genome shotgun (WGS) entry which is preliminary data.</text>
</comment>
<proteinExistence type="predicted"/>
<organism evidence="2 3">
    <name type="scientific">Vibrio ostreicida</name>
    <dbReference type="NCBI Taxonomy" id="526588"/>
    <lineage>
        <taxon>Bacteria</taxon>
        <taxon>Pseudomonadati</taxon>
        <taxon>Pseudomonadota</taxon>
        <taxon>Gammaproteobacteria</taxon>
        <taxon>Vibrionales</taxon>
        <taxon>Vibrionaceae</taxon>
        <taxon>Vibrio</taxon>
    </lineage>
</organism>
<accession>A0ABT8BRP5</accession>
<name>A0ABT8BRP5_9VIBR</name>
<feature type="region of interest" description="Disordered" evidence="1">
    <location>
        <begin position="26"/>
        <end position="47"/>
    </location>
</feature>
<gene>
    <name evidence="2" type="ORF">QWZ16_07855</name>
</gene>
<protein>
    <submittedName>
        <fullName evidence="2">Uncharacterized protein</fullName>
    </submittedName>
</protein>
<sequence length="47" mass="5262">MQSRTFEDSIITSSLEEEDDLRNWLVSTPNEMPSGDTPTESMGISVQ</sequence>
<dbReference type="RefSeq" id="WP_170882460.1">
    <property type="nucleotide sequence ID" value="NZ_JABEYA020000002.1"/>
</dbReference>
<dbReference type="Proteomes" id="UP001238540">
    <property type="component" value="Unassembled WGS sequence"/>
</dbReference>
<dbReference type="EMBL" id="JAUFQC010000001">
    <property type="protein sequence ID" value="MDN3609616.1"/>
    <property type="molecule type" value="Genomic_DNA"/>
</dbReference>
<evidence type="ECO:0000256" key="1">
    <source>
        <dbReference type="SAM" id="MobiDB-lite"/>
    </source>
</evidence>
<reference evidence="3" key="1">
    <citation type="journal article" date="2019" name="Int. J. Syst. Evol. Microbiol.">
        <title>The Global Catalogue of Microorganisms (GCM) 10K type strain sequencing project: providing services to taxonomists for standard genome sequencing and annotation.</title>
        <authorList>
            <consortium name="The Broad Institute Genomics Platform"/>
            <consortium name="The Broad Institute Genome Sequencing Center for Infectious Disease"/>
            <person name="Wu L."/>
            <person name="Ma J."/>
        </authorList>
    </citation>
    <scope>NUCLEOTIDE SEQUENCE [LARGE SCALE GENOMIC DNA]</scope>
    <source>
        <strain evidence="3">CECT 7398</strain>
    </source>
</reference>
<evidence type="ECO:0000313" key="2">
    <source>
        <dbReference type="EMBL" id="MDN3609616.1"/>
    </source>
</evidence>
<keyword evidence="3" id="KW-1185">Reference proteome</keyword>
<evidence type="ECO:0000313" key="3">
    <source>
        <dbReference type="Proteomes" id="UP001238540"/>
    </source>
</evidence>